<dbReference type="RefSeq" id="WP_021281571.1">
    <property type="nucleotide sequence ID" value="NZ_JAGGLL010000002.1"/>
</dbReference>
<dbReference type="Proteomes" id="UP001519308">
    <property type="component" value="Unassembled WGS sequence"/>
</dbReference>
<keyword evidence="2" id="KW-1185">Reference proteome</keyword>
<name>A0ABS4JY76_9CLOT</name>
<organism evidence="1 2">
    <name type="scientific">Clostridium punense</name>
    <dbReference type="NCBI Taxonomy" id="1054297"/>
    <lineage>
        <taxon>Bacteria</taxon>
        <taxon>Bacillati</taxon>
        <taxon>Bacillota</taxon>
        <taxon>Clostridia</taxon>
        <taxon>Eubacteriales</taxon>
        <taxon>Clostridiaceae</taxon>
        <taxon>Clostridium</taxon>
    </lineage>
</organism>
<evidence type="ECO:0000313" key="1">
    <source>
        <dbReference type="EMBL" id="MBP2020488.1"/>
    </source>
</evidence>
<dbReference type="EMBL" id="JAGGLL010000002">
    <property type="protein sequence ID" value="MBP2020488.1"/>
    <property type="molecule type" value="Genomic_DNA"/>
</dbReference>
<protein>
    <submittedName>
        <fullName evidence="1">Uncharacterized protein</fullName>
    </submittedName>
</protein>
<reference evidence="1 2" key="1">
    <citation type="submission" date="2021-03" db="EMBL/GenBank/DDBJ databases">
        <title>Genomic Encyclopedia of Type Strains, Phase IV (KMG-IV): sequencing the most valuable type-strain genomes for metagenomic binning, comparative biology and taxonomic classification.</title>
        <authorList>
            <person name="Goeker M."/>
        </authorList>
    </citation>
    <scope>NUCLEOTIDE SEQUENCE [LARGE SCALE GENOMIC DNA]</scope>
    <source>
        <strain evidence="1 2">DSM 28650</strain>
    </source>
</reference>
<gene>
    <name evidence="1" type="ORF">J2Z44_000272</name>
</gene>
<sequence>MEEKQIILNPSCPCTRKCKRHGNCKECKENHKDKKLPTWCKREEKLK</sequence>
<evidence type="ECO:0000313" key="2">
    <source>
        <dbReference type="Proteomes" id="UP001519308"/>
    </source>
</evidence>
<proteinExistence type="predicted"/>
<comment type="caution">
    <text evidence="1">The sequence shown here is derived from an EMBL/GenBank/DDBJ whole genome shotgun (WGS) entry which is preliminary data.</text>
</comment>
<accession>A0ABS4JY76</accession>